<comment type="similarity">
    <text evidence="1">Belongs to the ZC2HC1 family.</text>
</comment>
<proteinExistence type="inferred from homology"/>
<keyword evidence="4" id="KW-1185">Reference proteome</keyword>
<dbReference type="InterPro" id="IPR026104">
    <property type="entry name" value="ZNF_C2HC_dom_1C"/>
</dbReference>
<name>A0ABQ7R540_PLUXY</name>
<accession>A0ABQ7R540</accession>
<gene>
    <name evidence="3" type="ORF">JYU34_001907</name>
</gene>
<dbReference type="PANTHER" id="PTHR14649">
    <property type="entry name" value="ZINC FINGER C2HC DOMAIN-CONTAINING PROTEIN 1C"/>
    <property type="match status" value="1"/>
</dbReference>
<dbReference type="EMBL" id="JAHIBW010000003">
    <property type="protein sequence ID" value="KAG7312412.1"/>
    <property type="molecule type" value="Genomic_DNA"/>
</dbReference>
<evidence type="ECO:0000313" key="4">
    <source>
        <dbReference type="Proteomes" id="UP000823941"/>
    </source>
</evidence>
<protein>
    <recommendedName>
        <fullName evidence="5">Zinc finger C2HC domain-containing protein 1C</fullName>
    </recommendedName>
</protein>
<evidence type="ECO:0000256" key="1">
    <source>
        <dbReference type="ARBA" id="ARBA00010843"/>
    </source>
</evidence>
<keyword evidence="2" id="KW-0175">Coiled coil</keyword>
<sequence length="99" mass="11698">MNKQRHATVELKNPENNWRKTHQELINTIRAARQIQIYVNKGGDIRDLPQPPPSENLDYIQCPHCLRRFNEAAANRHIPKCVNYEYNKPKNPTGNPKWR</sequence>
<evidence type="ECO:0008006" key="5">
    <source>
        <dbReference type="Google" id="ProtNLM"/>
    </source>
</evidence>
<reference evidence="3 4" key="1">
    <citation type="submission" date="2021-06" db="EMBL/GenBank/DDBJ databases">
        <title>A haploid diamondback moth (Plutella xylostella L.) genome assembly resolves 31 chromosomes and identifies a diamide resistance mutation.</title>
        <authorList>
            <person name="Ward C.M."/>
            <person name="Perry K.D."/>
            <person name="Baker G."/>
            <person name="Powis K."/>
            <person name="Heckel D.G."/>
            <person name="Baxter S.W."/>
        </authorList>
    </citation>
    <scope>NUCLEOTIDE SEQUENCE [LARGE SCALE GENOMIC DNA]</scope>
    <source>
        <strain evidence="3 4">LV</strain>
        <tissue evidence="3">Single pupa</tissue>
    </source>
</reference>
<evidence type="ECO:0000256" key="2">
    <source>
        <dbReference type="ARBA" id="ARBA00023054"/>
    </source>
</evidence>
<evidence type="ECO:0000313" key="3">
    <source>
        <dbReference type="EMBL" id="KAG7312412.1"/>
    </source>
</evidence>
<dbReference type="Proteomes" id="UP000823941">
    <property type="component" value="Chromosome 3"/>
</dbReference>
<organism evidence="3 4">
    <name type="scientific">Plutella xylostella</name>
    <name type="common">Diamondback moth</name>
    <name type="synonym">Plutella maculipennis</name>
    <dbReference type="NCBI Taxonomy" id="51655"/>
    <lineage>
        <taxon>Eukaryota</taxon>
        <taxon>Metazoa</taxon>
        <taxon>Ecdysozoa</taxon>
        <taxon>Arthropoda</taxon>
        <taxon>Hexapoda</taxon>
        <taxon>Insecta</taxon>
        <taxon>Pterygota</taxon>
        <taxon>Neoptera</taxon>
        <taxon>Endopterygota</taxon>
        <taxon>Lepidoptera</taxon>
        <taxon>Glossata</taxon>
        <taxon>Ditrysia</taxon>
        <taxon>Yponomeutoidea</taxon>
        <taxon>Plutellidae</taxon>
        <taxon>Plutella</taxon>
    </lineage>
</organism>
<comment type="caution">
    <text evidence="3">The sequence shown here is derived from an EMBL/GenBank/DDBJ whole genome shotgun (WGS) entry which is preliminary data.</text>
</comment>
<dbReference type="PANTHER" id="PTHR14649:SF1">
    <property type="entry name" value="ZINC FINGER C2HC DOMAIN-CONTAINING PROTEIN 1C"/>
    <property type="match status" value="1"/>
</dbReference>